<dbReference type="AlphaFoldDB" id="A0A226WPG8"/>
<reference evidence="2" key="1">
    <citation type="submission" date="2017-01" db="EMBL/GenBank/DDBJ databases">
        <title>Genome Analysis of Deinococcus marmoris KOPRI26562.</title>
        <authorList>
            <person name="Kim J.H."/>
            <person name="Oh H.-M."/>
        </authorList>
    </citation>
    <scope>NUCLEOTIDE SEQUENCE [LARGE SCALE GENOMIC DNA]</scope>
    <source>
        <strain evidence="2">PAMC 26633</strain>
    </source>
</reference>
<dbReference type="Proteomes" id="UP000214720">
    <property type="component" value="Unassembled WGS sequence"/>
</dbReference>
<dbReference type="RefSeq" id="WP_089165608.1">
    <property type="nucleotide sequence ID" value="NZ_MTHB01000275.1"/>
</dbReference>
<dbReference type="PANTHER" id="PTHR41791:SF1">
    <property type="entry name" value="SSL7039 PROTEIN"/>
    <property type="match status" value="1"/>
</dbReference>
<protein>
    <submittedName>
        <fullName evidence="1">Putative toxin</fullName>
    </submittedName>
</protein>
<dbReference type="InterPro" id="IPR014056">
    <property type="entry name" value="TypeIITA-like_toxin_pred"/>
</dbReference>
<dbReference type="EMBL" id="MTHB01000275">
    <property type="protein sequence ID" value="OXC72518.1"/>
    <property type="molecule type" value="Genomic_DNA"/>
</dbReference>
<comment type="caution">
    <text evidence="1">The sequence shown here is derived from an EMBL/GenBank/DDBJ whole genome shotgun (WGS) entry which is preliminary data.</text>
</comment>
<dbReference type="PIRSF" id="PIRSF028744">
    <property type="entry name" value="Addict_mod_HI1419"/>
    <property type="match status" value="1"/>
</dbReference>
<accession>A0A226WPG8</accession>
<evidence type="ECO:0000313" key="2">
    <source>
        <dbReference type="Proteomes" id="UP000214720"/>
    </source>
</evidence>
<proteinExistence type="predicted"/>
<organism evidence="1 2">
    <name type="scientific">Caballeronia sordidicola</name>
    <name type="common">Burkholderia sordidicola</name>
    <dbReference type="NCBI Taxonomy" id="196367"/>
    <lineage>
        <taxon>Bacteria</taxon>
        <taxon>Pseudomonadati</taxon>
        <taxon>Pseudomonadota</taxon>
        <taxon>Betaproteobacteria</taxon>
        <taxon>Burkholderiales</taxon>
        <taxon>Burkholderiaceae</taxon>
        <taxon>Caballeronia</taxon>
    </lineage>
</organism>
<name>A0A226WPG8_CABSO</name>
<evidence type="ECO:0000313" key="1">
    <source>
        <dbReference type="EMBL" id="OXC72518.1"/>
    </source>
</evidence>
<gene>
    <name evidence="1" type="ORF">BSU04_41130</name>
</gene>
<dbReference type="OrthoDB" id="9800258at2"/>
<dbReference type="NCBIfam" id="TIGR02683">
    <property type="entry name" value="upstrm_HI1419"/>
    <property type="match status" value="1"/>
</dbReference>
<sequence length="102" mass="11388">MTNTINQTHDFSVWLLGVTDVLARAAILVRIKRAALGNFGDCHDVGSSVWEMRIHTGAGYRVYYVRDGLTVYLLLAGGSKQGQIADIARAKAVWQRIKQERK</sequence>
<dbReference type="PANTHER" id="PTHR41791">
    <property type="entry name" value="SSL7039 PROTEIN"/>
    <property type="match status" value="1"/>
</dbReference>